<accession>A0A9P8Y759</accession>
<evidence type="ECO:0000313" key="3">
    <source>
        <dbReference type="EMBL" id="KAH7031556.1"/>
    </source>
</evidence>
<dbReference type="AlphaFoldDB" id="A0A9P8Y759"/>
<reference evidence="3" key="1">
    <citation type="journal article" date="2021" name="Nat. Commun.">
        <title>Genetic determinants of endophytism in the Arabidopsis root mycobiome.</title>
        <authorList>
            <person name="Mesny F."/>
            <person name="Miyauchi S."/>
            <person name="Thiergart T."/>
            <person name="Pickel B."/>
            <person name="Atanasova L."/>
            <person name="Karlsson M."/>
            <person name="Huettel B."/>
            <person name="Barry K.W."/>
            <person name="Haridas S."/>
            <person name="Chen C."/>
            <person name="Bauer D."/>
            <person name="Andreopoulos W."/>
            <person name="Pangilinan J."/>
            <person name="LaButti K."/>
            <person name="Riley R."/>
            <person name="Lipzen A."/>
            <person name="Clum A."/>
            <person name="Drula E."/>
            <person name="Henrissat B."/>
            <person name="Kohler A."/>
            <person name="Grigoriev I.V."/>
            <person name="Martin F.M."/>
            <person name="Hacquard S."/>
        </authorList>
    </citation>
    <scope>NUCLEOTIDE SEQUENCE</scope>
    <source>
        <strain evidence="3">MPI-CAGE-CH-0230</strain>
    </source>
</reference>
<dbReference type="EMBL" id="JAGTJQ010000005">
    <property type="protein sequence ID" value="KAH7031556.1"/>
    <property type="molecule type" value="Genomic_DNA"/>
</dbReference>
<evidence type="ECO:0000256" key="2">
    <source>
        <dbReference type="SAM" id="SignalP"/>
    </source>
</evidence>
<dbReference type="OrthoDB" id="4526039at2759"/>
<protein>
    <submittedName>
        <fullName evidence="3">Uncharacterized protein</fullName>
    </submittedName>
</protein>
<evidence type="ECO:0000256" key="1">
    <source>
        <dbReference type="SAM" id="MobiDB-lite"/>
    </source>
</evidence>
<dbReference type="GeneID" id="70186361"/>
<organism evidence="3 4">
    <name type="scientific">Microdochium trichocladiopsis</name>
    <dbReference type="NCBI Taxonomy" id="1682393"/>
    <lineage>
        <taxon>Eukaryota</taxon>
        <taxon>Fungi</taxon>
        <taxon>Dikarya</taxon>
        <taxon>Ascomycota</taxon>
        <taxon>Pezizomycotina</taxon>
        <taxon>Sordariomycetes</taxon>
        <taxon>Xylariomycetidae</taxon>
        <taxon>Xylariales</taxon>
        <taxon>Microdochiaceae</taxon>
        <taxon>Microdochium</taxon>
    </lineage>
</organism>
<sequence>MHRSVAQHILLTVAALTPGLRAQEPEWQNVSSTYNYTDFNANPDAYGIVTIPGFRLSTPYPGLADGGPRTTLWELETRVKEYMPNDDTPVSYTQISAQIRPPPPNQPGSVMDLETGNWTVPDDIADTWQVTVITFPPAFRVVVPNANDDWKGSCPLSVMSEQCVSELRENILSNPQVLAGNALVDDIMPTSGSCCHICRTQMHVTHGAYEDQSVAMNNDFNKSTIFVHNHFYPNSSTGSSSGNGGGTPSSGPSSSRTELTPYDYIGTKTVPYIVIWGYSNSTEYVGQRLNDDHVTIGCVKADTAAPGKSLPSIPAEPSGSTRTGRDVAGMLAVTGFAILISLL</sequence>
<dbReference type="Proteomes" id="UP000756346">
    <property type="component" value="Unassembled WGS sequence"/>
</dbReference>
<feature type="region of interest" description="Disordered" evidence="1">
    <location>
        <begin position="236"/>
        <end position="259"/>
    </location>
</feature>
<keyword evidence="4" id="KW-1185">Reference proteome</keyword>
<dbReference type="RefSeq" id="XP_046013236.1">
    <property type="nucleotide sequence ID" value="XM_046156815.1"/>
</dbReference>
<name>A0A9P8Y759_9PEZI</name>
<keyword evidence="2" id="KW-0732">Signal</keyword>
<evidence type="ECO:0000313" key="4">
    <source>
        <dbReference type="Proteomes" id="UP000756346"/>
    </source>
</evidence>
<gene>
    <name evidence="3" type="ORF">B0I36DRAFT_349616</name>
</gene>
<feature type="chain" id="PRO_5040516890" evidence="2">
    <location>
        <begin position="23"/>
        <end position="343"/>
    </location>
</feature>
<comment type="caution">
    <text evidence="3">The sequence shown here is derived from an EMBL/GenBank/DDBJ whole genome shotgun (WGS) entry which is preliminary data.</text>
</comment>
<feature type="signal peptide" evidence="2">
    <location>
        <begin position="1"/>
        <end position="22"/>
    </location>
</feature>
<proteinExistence type="predicted"/>